<accession>A0ABQ5BZH0</accession>
<comment type="caution">
    <text evidence="1">The sequence shown here is derived from an EMBL/GenBank/DDBJ whole genome shotgun (WGS) entry which is preliminary data.</text>
</comment>
<evidence type="ECO:0008006" key="3">
    <source>
        <dbReference type="Google" id="ProtNLM"/>
    </source>
</evidence>
<dbReference type="EMBL" id="BQNB010013780">
    <property type="protein sequence ID" value="GJT20180.1"/>
    <property type="molecule type" value="Genomic_DNA"/>
</dbReference>
<reference evidence="1" key="1">
    <citation type="journal article" date="2022" name="Int. J. Mol. Sci.">
        <title>Draft Genome of Tanacetum Coccineum: Genomic Comparison of Closely Related Tanacetum-Family Plants.</title>
        <authorList>
            <person name="Yamashiro T."/>
            <person name="Shiraishi A."/>
            <person name="Nakayama K."/>
            <person name="Satake H."/>
        </authorList>
    </citation>
    <scope>NUCLEOTIDE SEQUENCE</scope>
</reference>
<evidence type="ECO:0000313" key="1">
    <source>
        <dbReference type="EMBL" id="GJT20180.1"/>
    </source>
</evidence>
<evidence type="ECO:0000313" key="2">
    <source>
        <dbReference type="Proteomes" id="UP001151760"/>
    </source>
</evidence>
<sequence>MTTLAEFMIIAGTDNRPPMLEKSLYDSWKSRMEFYMENRENGRMILDSVQNGPLVWPTVVQEDGLPPDVYAIVNHHKVTKEIWDKVKLLMQGTKLSLQERECKLYDEFDKFTFVKGETLYQYYRRFAQLINNMNVINMSMRPVQVNTKFLNSLIPEWSLVVPVFNQGDDPIACINKAMDFLTAAASSRNVTWFKKKAMLAEAQEAGQILDEEQLAFLTDLVIPDGQVAQTIIPNTDAFCRNPGHFGLAVPVFNQGDDPIAFLNKAMDFLTAVASVRLVPSCCMIFNLEPL</sequence>
<gene>
    <name evidence="1" type="ORF">Tco_0878886</name>
</gene>
<dbReference type="Pfam" id="PF14223">
    <property type="entry name" value="Retrotran_gag_2"/>
    <property type="match status" value="1"/>
</dbReference>
<keyword evidence="2" id="KW-1185">Reference proteome</keyword>
<name>A0ABQ5BZH0_9ASTR</name>
<protein>
    <recommendedName>
        <fullName evidence="3">Integrase, catalytic region, zinc finger, CCHC-type, peptidase aspartic, catalytic</fullName>
    </recommendedName>
</protein>
<proteinExistence type="predicted"/>
<organism evidence="1 2">
    <name type="scientific">Tanacetum coccineum</name>
    <dbReference type="NCBI Taxonomy" id="301880"/>
    <lineage>
        <taxon>Eukaryota</taxon>
        <taxon>Viridiplantae</taxon>
        <taxon>Streptophyta</taxon>
        <taxon>Embryophyta</taxon>
        <taxon>Tracheophyta</taxon>
        <taxon>Spermatophyta</taxon>
        <taxon>Magnoliopsida</taxon>
        <taxon>eudicotyledons</taxon>
        <taxon>Gunneridae</taxon>
        <taxon>Pentapetalae</taxon>
        <taxon>asterids</taxon>
        <taxon>campanulids</taxon>
        <taxon>Asterales</taxon>
        <taxon>Asteraceae</taxon>
        <taxon>Asteroideae</taxon>
        <taxon>Anthemideae</taxon>
        <taxon>Anthemidinae</taxon>
        <taxon>Tanacetum</taxon>
    </lineage>
</organism>
<reference evidence="1" key="2">
    <citation type="submission" date="2022-01" db="EMBL/GenBank/DDBJ databases">
        <authorList>
            <person name="Yamashiro T."/>
            <person name="Shiraishi A."/>
            <person name="Satake H."/>
            <person name="Nakayama K."/>
        </authorList>
    </citation>
    <scope>NUCLEOTIDE SEQUENCE</scope>
</reference>
<dbReference type="Proteomes" id="UP001151760">
    <property type="component" value="Unassembled WGS sequence"/>
</dbReference>